<accession>A0A2T7U9X9</accession>
<comment type="caution">
    <text evidence="3">The sequence shown here is derived from an EMBL/GenBank/DDBJ whole genome shotgun (WGS) entry which is preliminary data.</text>
</comment>
<dbReference type="SMART" id="SM00530">
    <property type="entry name" value="HTH_XRE"/>
    <property type="match status" value="1"/>
</dbReference>
<feature type="domain" description="HTH cro/C1-type" evidence="2">
    <location>
        <begin position="23"/>
        <end position="77"/>
    </location>
</feature>
<name>A0A2T7U9X9_9BURK</name>
<reference evidence="3" key="1">
    <citation type="submission" date="2017-04" db="EMBL/GenBank/DDBJ databases">
        <title>Unexpected and diverse lifestyles within the genus Limnohabitans.</title>
        <authorList>
            <person name="Kasalicky V."/>
            <person name="Mehrshad M."/>
            <person name="Andrei S.-A."/>
            <person name="Salcher M."/>
            <person name="Kratochvilova H."/>
            <person name="Simek K."/>
            <person name="Ghai R."/>
        </authorList>
    </citation>
    <scope>NUCLEOTIDE SEQUENCE [LARGE SCALE GENOMIC DNA]</scope>
    <source>
        <strain evidence="3">II-D5</strain>
    </source>
</reference>
<dbReference type="InterPro" id="IPR010982">
    <property type="entry name" value="Lambda_DNA-bd_dom_sf"/>
</dbReference>
<evidence type="ECO:0000259" key="2">
    <source>
        <dbReference type="PROSITE" id="PS50943"/>
    </source>
</evidence>
<dbReference type="STRING" id="1293045.H663_01750"/>
<sequence>MPSKPPIVFPQEQTLLSALGERLRLARLRRKLSTTVVAQRAGMSRTSVYKVEAGDAGATLGTYLRVLAVLGLQADFNALAADDKVGRKLQDLALAPSPAARRQRRASVQLPDSANSTSEVQP</sequence>
<dbReference type="EMBL" id="LFYT02000029">
    <property type="protein sequence ID" value="PVE41503.1"/>
    <property type="molecule type" value="Genomic_DNA"/>
</dbReference>
<evidence type="ECO:0000313" key="4">
    <source>
        <dbReference type="Proteomes" id="UP000037507"/>
    </source>
</evidence>
<dbReference type="Proteomes" id="UP000037507">
    <property type="component" value="Unassembled WGS sequence"/>
</dbReference>
<dbReference type="InterPro" id="IPR001387">
    <property type="entry name" value="Cro/C1-type_HTH"/>
</dbReference>
<protein>
    <submittedName>
        <fullName evidence="3">XRE family transcriptional regulator</fullName>
    </submittedName>
</protein>
<feature type="compositionally biased region" description="Polar residues" evidence="1">
    <location>
        <begin position="110"/>
        <end position="122"/>
    </location>
</feature>
<dbReference type="GO" id="GO:0003677">
    <property type="term" value="F:DNA binding"/>
    <property type="evidence" value="ECO:0007669"/>
    <property type="project" value="InterPro"/>
</dbReference>
<dbReference type="Pfam" id="PF13560">
    <property type="entry name" value="HTH_31"/>
    <property type="match status" value="1"/>
</dbReference>
<organism evidence="3 4">
    <name type="scientific">Limnohabitans planktonicus II-D5</name>
    <dbReference type="NCBI Taxonomy" id="1293045"/>
    <lineage>
        <taxon>Bacteria</taxon>
        <taxon>Pseudomonadati</taxon>
        <taxon>Pseudomonadota</taxon>
        <taxon>Betaproteobacteria</taxon>
        <taxon>Burkholderiales</taxon>
        <taxon>Comamonadaceae</taxon>
        <taxon>Limnohabitans</taxon>
    </lineage>
</organism>
<dbReference type="PROSITE" id="PS50943">
    <property type="entry name" value="HTH_CROC1"/>
    <property type="match status" value="1"/>
</dbReference>
<dbReference type="OrthoDB" id="5422231at2"/>
<keyword evidence="4" id="KW-1185">Reference proteome</keyword>
<evidence type="ECO:0000256" key="1">
    <source>
        <dbReference type="SAM" id="MobiDB-lite"/>
    </source>
</evidence>
<dbReference type="Gene3D" id="1.10.260.40">
    <property type="entry name" value="lambda repressor-like DNA-binding domains"/>
    <property type="match status" value="1"/>
</dbReference>
<feature type="region of interest" description="Disordered" evidence="1">
    <location>
        <begin position="95"/>
        <end position="122"/>
    </location>
</feature>
<dbReference type="AlphaFoldDB" id="A0A2T7U9X9"/>
<proteinExistence type="predicted"/>
<evidence type="ECO:0000313" key="3">
    <source>
        <dbReference type="EMBL" id="PVE41503.1"/>
    </source>
</evidence>
<dbReference type="SUPFAM" id="SSF47413">
    <property type="entry name" value="lambda repressor-like DNA-binding domains"/>
    <property type="match status" value="1"/>
</dbReference>
<gene>
    <name evidence="3" type="ORF">H663_016920</name>
</gene>